<dbReference type="InParanoid" id="A0A061DQD1"/>
<dbReference type="Proteomes" id="UP000026915">
    <property type="component" value="Chromosome 1"/>
</dbReference>
<dbReference type="EMBL" id="CM001879">
    <property type="protein sequence ID" value="EOX94612.1"/>
    <property type="molecule type" value="Genomic_DNA"/>
</dbReference>
<dbReference type="AlphaFoldDB" id="A0A061DQD1"/>
<sequence length="90" mass="9935">MLRPPMATCQASPAGGYSFLFGLGRVRDFTLFFYLTSGNFCFAVKGRGFSDFSIYVRSLIKVAILHFIVSVLTNKTASSLSDIHFPTITI</sequence>
<gene>
    <name evidence="1" type="ORF">TCM_004240</name>
</gene>
<reference evidence="1 2" key="1">
    <citation type="journal article" date="2013" name="Genome Biol.">
        <title>The genome sequence of the most widely cultivated cacao type and its use to identify candidate genes regulating pod color.</title>
        <authorList>
            <person name="Motamayor J.C."/>
            <person name="Mockaitis K."/>
            <person name="Schmutz J."/>
            <person name="Haiminen N."/>
            <person name="Iii D.L."/>
            <person name="Cornejo O."/>
            <person name="Findley S.D."/>
            <person name="Zheng P."/>
            <person name="Utro F."/>
            <person name="Royaert S."/>
            <person name="Saski C."/>
            <person name="Jenkins J."/>
            <person name="Podicheti R."/>
            <person name="Zhao M."/>
            <person name="Scheffler B.E."/>
            <person name="Stack J.C."/>
            <person name="Feltus F.A."/>
            <person name="Mustiga G.M."/>
            <person name="Amores F."/>
            <person name="Phillips W."/>
            <person name="Marelli J.P."/>
            <person name="May G.D."/>
            <person name="Shapiro H."/>
            <person name="Ma J."/>
            <person name="Bustamante C.D."/>
            <person name="Schnell R.J."/>
            <person name="Main D."/>
            <person name="Gilbert D."/>
            <person name="Parida L."/>
            <person name="Kuhn D.N."/>
        </authorList>
    </citation>
    <scope>NUCLEOTIDE SEQUENCE [LARGE SCALE GENOMIC DNA]</scope>
    <source>
        <strain evidence="2">cv. Matina 1-6</strain>
    </source>
</reference>
<protein>
    <submittedName>
        <fullName evidence="1">Uncharacterized protein</fullName>
    </submittedName>
</protein>
<dbReference type="HOGENOM" id="CLU_2445207_0_0_1"/>
<proteinExistence type="predicted"/>
<accession>A0A061DQD1</accession>
<evidence type="ECO:0000313" key="2">
    <source>
        <dbReference type="Proteomes" id="UP000026915"/>
    </source>
</evidence>
<name>A0A061DQD1_THECC</name>
<dbReference type="Gramene" id="EOX94612">
    <property type="protein sequence ID" value="EOX94612"/>
    <property type="gene ID" value="TCM_004240"/>
</dbReference>
<keyword evidence="2" id="KW-1185">Reference proteome</keyword>
<organism evidence="1 2">
    <name type="scientific">Theobroma cacao</name>
    <name type="common">Cacao</name>
    <name type="synonym">Cocoa</name>
    <dbReference type="NCBI Taxonomy" id="3641"/>
    <lineage>
        <taxon>Eukaryota</taxon>
        <taxon>Viridiplantae</taxon>
        <taxon>Streptophyta</taxon>
        <taxon>Embryophyta</taxon>
        <taxon>Tracheophyta</taxon>
        <taxon>Spermatophyta</taxon>
        <taxon>Magnoliopsida</taxon>
        <taxon>eudicotyledons</taxon>
        <taxon>Gunneridae</taxon>
        <taxon>Pentapetalae</taxon>
        <taxon>rosids</taxon>
        <taxon>malvids</taxon>
        <taxon>Malvales</taxon>
        <taxon>Malvaceae</taxon>
        <taxon>Byttnerioideae</taxon>
        <taxon>Theobroma</taxon>
    </lineage>
</organism>
<evidence type="ECO:0000313" key="1">
    <source>
        <dbReference type="EMBL" id="EOX94612.1"/>
    </source>
</evidence>